<dbReference type="RefSeq" id="WP_133329407.1">
    <property type="nucleotide sequence ID" value="NZ_SMYL01000007.1"/>
</dbReference>
<dbReference type="AlphaFoldDB" id="A0A4R5VY82"/>
<dbReference type="InterPro" id="IPR010281">
    <property type="entry name" value="DUF885"/>
</dbReference>
<accession>A0A4R5VY82</accession>
<dbReference type="Pfam" id="PF05960">
    <property type="entry name" value="DUF885"/>
    <property type="match status" value="1"/>
</dbReference>
<feature type="chain" id="PRO_5020872934" evidence="1">
    <location>
        <begin position="33"/>
        <end position="603"/>
    </location>
</feature>
<reference evidence="2 3" key="1">
    <citation type="submission" date="2019-03" db="EMBL/GenBank/DDBJ databases">
        <title>Sapientia aquatica gen. nov., sp. nov., isolated from a crater lake.</title>
        <authorList>
            <person name="Felfoldi T."/>
            <person name="Szabo A."/>
            <person name="Toth E."/>
            <person name="Schumann P."/>
            <person name="Keki Z."/>
            <person name="Marialigeti K."/>
            <person name="Mathe I."/>
        </authorList>
    </citation>
    <scope>NUCLEOTIDE SEQUENCE [LARGE SCALE GENOMIC DNA]</scope>
    <source>
        <strain evidence="2 3">SA-152</strain>
    </source>
</reference>
<evidence type="ECO:0000313" key="3">
    <source>
        <dbReference type="Proteomes" id="UP000294829"/>
    </source>
</evidence>
<comment type="caution">
    <text evidence="2">The sequence shown here is derived from an EMBL/GenBank/DDBJ whole genome shotgun (WGS) entry which is preliminary data.</text>
</comment>
<dbReference type="EMBL" id="SMYL01000007">
    <property type="protein sequence ID" value="TDK64459.1"/>
    <property type="molecule type" value="Genomic_DNA"/>
</dbReference>
<organism evidence="2 3">
    <name type="scientific">Sapientia aquatica</name>
    <dbReference type="NCBI Taxonomy" id="1549640"/>
    <lineage>
        <taxon>Bacteria</taxon>
        <taxon>Pseudomonadati</taxon>
        <taxon>Pseudomonadota</taxon>
        <taxon>Betaproteobacteria</taxon>
        <taxon>Burkholderiales</taxon>
        <taxon>Oxalobacteraceae</taxon>
        <taxon>Sapientia</taxon>
    </lineage>
</organism>
<keyword evidence="1" id="KW-0732">Signal</keyword>
<dbReference type="PANTHER" id="PTHR33361:SF15">
    <property type="entry name" value="DUF885 FAMILY LIPOPROTEIN"/>
    <property type="match status" value="1"/>
</dbReference>
<dbReference type="OrthoDB" id="9769898at2"/>
<gene>
    <name evidence="2" type="ORF">E2I14_13510</name>
</gene>
<evidence type="ECO:0000256" key="1">
    <source>
        <dbReference type="SAM" id="SignalP"/>
    </source>
</evidence>
<sequence length="603" mass="68196">MRTNPLLAKAVSATFFVSSALVGISLCTSAAAQQNAATATQTAATSIKSNPSFDQLSKQFLNALWQESPEMAIGFGKFDNADRLTIPNQHSRDHFVAFAHKWLAKFAAIDASKLPAQQSGDLDLIQNFLRSSVWQETTFREFEWNPAQYNIAGEIDSIINTDYADKAQRIRTLIKRLKHAPAYYQAARSSIVRPTMEHTQLAIQQAPGALVMLDQVEKEATEVKLSKTEQAELKQRIAAARQAVNDYKTWLIDLAKTQNASNTRSFRIGADLYEAKFGYDIQSRFTAKQMFERAVAAKQTMHLNMEKLADELWPKYMGDQVKPQDPLVKIEQVIAKLSENHTTPDKLMSDIRAHIPALENWITSHDLLTLDPSKPLVVRETPEYQRGVSVASLDSAQPFTPTRDTYYNVTPINDRTPEQIESTLREYNYWVLQILSIHEGVPGHYVQLLHANKSPSLIKSLFGNGAMIEGWAVYGERMMLESGYGGNAPEMWLMYDKWNLRSICNTILDYSVHVNGMSEQDAIHLLTKEAFQSQAEAAGKWRRVQLSSVQLDSYFSGYSEIMALREERKKALGDKFDLKQFHEQFLSYGSAPVRMIKGFMEKN</sequence>
<dbReference type="Proteomes" id="UP000294829">
    <property type="component" value="Unassembled WGS sequence"/>
</dbReference>
<feature type="signal peptide" evidence="1">
    <location>
        <begin position="1"/>
        <end position="32"/>
    </location>
</feature>
<proteinExistence type="predicted"/>
<dbReference type="PANTHER" id="PTHR33361">
    <property type="entry name" value="GLR0591 PROTEIN"/>
    <property type="match status" value="1"/>
</dbReference>
<evidence type="ECO:0000313" key="2">
    <source>
        <dbReference type="EMBL" id="TDK64459.1"/>
    </source>
</evidence>
<name>A0A4R5VY82_9BURK</name>
<protein>
    <submittedName>
        <fullName evidence="2">DUF885 domain-containing protein</fullName>
    </submittedName>
</protein>
<keyword evidence="3" id="KW-1185">Reference proteome</keyword>